<dbReference type="Proteomes" id="UP000359125">
    <property type="component" value="Unassembled WGS sequence"/>
</dbReference>
<evidence type="ECO:0000313" key="5">
    <source>
        <dbReference type="EMBL" id="RIB40186.1"/>
    </source>
</evidence>
<reference evidence="2" key="2">
    <citation type="journal article" date="2018" name="Genome Biol.">
        <title>SKESA: strategic k-mer extension for scrupulous assemblies.</title>
        <authorList>
            <person name="Souvorov A."/>
            <person name="Agarwala R."/>
            <person name="Lipman D.J."/>
        </authorList>
    </citation>
    <scope>NUCLEOTIDE SEQUENCE [LARGE SCALE GENOMIC DNA]</scope>
    <source>
        <strain evidence="2">EC00605</strain>
        <strain evidence="3">EuSCAPE_DE065</strain>
    </source>
</reference>
<dbReference type="Pfam" id="PF07693">
    <property type="entry name" value="KAP_NTPase"/>
    <property type="match status" value="1"/>
</dbReference>
<name>A0A0D8W0K9_ECOLX</name>
<dbReference type="EMBL" id="DABHXT010000062">
    <property type="protein sequence ID" value="HAJ5961075.1"/>
    <property type="molecule type" value="Genomic_DNA"/>
</dbReference>
<accession>A0A0D8W0K9</accession>
<dbReference type="PANTHER" id="PTHR22674:SF6">
    <property type="entry name" value="NTPASE KAP FAMILY P-LOOP DOMAIN-CONTAINING PROTEIN 1"/>
    <property type="match status" value="1"/>
</dbReference>
<evidence type="ECO:0000313" key="4">
    <source>
        <dbReference type="EMBL" id="MQK24960.1"/>
    </source>
</evidence>
<dbReference type="InterPro" id="IPR011646">
    <property type="entry name" value="KAP_P-loop"/>
</dbReference>
<dbReference type="RefSeq" id="WP_000269403.1">
    <property type="nucleotide sequence ID" value="NZ_AP021963.1"/>
</dbReference>
<dbReference type="EMBL" id="CACRYR010000373">
    <property type="protein sequence ID" value="VZR47065.1"/>
    <property type="molecule type" value="Genomic_DNA"/>
</dbReference>
<evidence type="ECO:0000313" key="3">
    <source>
        <dbReference type="EMBL" id="HAJ5961075.1"/>
    </source>
</evidence>
<reference evidence="2" key="4">
    <citation type="submission" date="2019-09" db="EMBL/GenBank/DDBJ databases">
        <authorList>
            <consortium name="NCBI Pathogen Detection Project"/>
        </authorList>
    </citation>
    <scope>NUCLEOTIDE SEQUENCE</scope>
    <source>
        <strain evidence="2">EC00605</strain>
        <strain evidence="3">EuSCAPE_DE065</strain>
    </source>
</reference>
<dbReference type="AlphaFoldDB" id="A0A0D8W0K9"/>
<dbReference type="EMBL" id="DABGZR010000056">
    <property type="protein sequence ID" value="HAJ0998621.1"/>
    <property type="molecule type" value="Genomic_DNA"/>
</dbReference>
<comment type="caution">
    <text evidence="5">The sequence shown here is derived from an EMBL/GenBank/DDBJ whole genome shotgun (WGS) entry which is preliminary data.</text>
</comment>
<dbReference type="Proteomes" id="UP000846355">
    <property type="component" value="Unassembled WGS sequence"/>
</dbReference>
<reference evidence="5 7" key="1">
    <citation type="journal article" date="2018" name="BMC Microbiol.">
        <title>Genome sequencing of strains of the most prevalent clonal group of O1:K1:H7 Escherichia coli that causes neonatal meningitis in France.</title>
        <authorList>
            <person name="Geslain G."/>
            <person name="Birgy A."/>
            <person name="Adiba S."/>
            <person name="Magnan M."/>
            <person name="Courroux C."/>
            <person name="Levy C."/>
            <person name="Cohen R."/>
            <person name="Bidet P."/>
            <person name="Bonacorsi S."/>
        </authorList>
    </citation>
    <scope>NUCLEOTIDE SEQUENCE [LARGE SCALE GENOMIC DNA]</scope>
    <source>
        <strain evidence="5 7">S308</strain>
    </source>
</reference>
<dbReference type="EMBL" id="QXHA01001363">
    <property type="protein sequence ID" value="RIB40186.1"/>
    <property type="molecule type" value="Genomic_DNA"/>
</dbReference>
<dbReference type="EMBL" id="RYCF01000030">
    <property type="protein sequence ID" value="MQK24960.1"/>
    <property type="molecule type" value="Genomic_DNA"/>
</dbReference>
<dbReference type="SUPFAM" id="SSF52540">
    <property type="entry name" value="P-loop containing nucleoside triphosphate hydrolases"/>
    <property type="match status" value="1"/>
</dbReference>
<proteinExistence type="predicted"/>
<dbReference type="PANTHER" id="PTHR22674">
    <property type="entry name" value="NTPASE, KAP FAMILY P-LOOP DOMAIN-CONTAINING 1"/>
    <property type="match status" value="1"/>
</dbReference>
<feature type="domain" description="KAP NTPase" evidence="1">
    <location>
        <begin position="30"/>
        <end position="379"/>
    </location>
</feature>
<reference evidence="4 8" key="3">
    <citation type="journal article" date="2019" name="Environ. Health Perspect.">
        <title>Inter-host Transmission of Carbapenemase-Producing Escherichia coli among Humans and Backyard Animals.</title>
        <authorList>
            <person name="Li J."/>
            <person name="Bi Z."/>
            <person name="Ma S."/>
            <person name="Chen B."/>
            <person name="Cai C."/>
            <person name="He J."/>
            <person name="Schwarz S."/>
            <person name="Sun C."/>
            <person name="Zhou Y."/>
            <person name="Yin J."/>
            <person name="Hulth A."/>
            <person name="Wang Y."/>
            <person name="Shen Z."/>
            <person name="Wang S."/>
            <person name="Wu C."/>
            <person name="Nilsson L.E."/>
            <person name="Walsh T.R."/>
            <person name="Borjesson S."/>
            <person name="Shen J."/>
            <person name="Sun Q."/>
            <person name="Wang Y."/>
        </authorList>
    </citation>
    <scope>NUCLEOTIDE SEQUENCE [LARGE SCALE GENOMIC DNA]</scope>
    <source>
        <strain evidence="4 8">A016f</strain>
    </source>
</reference>
<evidence type="ECO:0000313" key="2">
    <source>
        <dbReference type="EMBL" id="HAJ0998621.1"/>
    </source>
</evidence>
<evidence type="ECO:0000313" key="7">
    <source>
        <dbReference type="Proteomes" id="UP000284508"/>
    </source>
</evidence>
<evidence type="ECO:0000259" key="1">
    <source>
        <dbReference type="Pfam" id="PF07693"/>
    </source>
</evidence>
<evidence type="ECO:0000313" key="6">
    <source>
        <dbReference type="EMBL" id="VZR47065.1"/>
    </source>
</evidence>
<dbReference type="Proteomes" id="UP000629265">
    <property type="component" value="Unassembled WGS sequence"/>
</dbReference>
<gene>
    <name evidence="5" type="ORF">D3C88_19960</name>
    <name evidence="4" type="ORF">EIZ93_11660</name>
    <name evidence="2" type="ORF">HL601_24105</name>
    <name evidence="3" type="ORF">HMV95_22935</name>
    <name evidence="6" type="ORF">IDONEFKE_01303</name>
</gene>
<evidence type="ECO:0000313" key="9">
    <source>
        <dbReference type="Proteomes" id="UP000629265"/>
    </source>
</evidence>
<dbReference type="OMA" id="MWHDNET"/>
<sequence>MWSDKESSEDYLNFGEVSQLAVDVLTTKDMLPVSIGIFGNWGAGKSSLLKLIEQKLEQDDKDWIVINFDSWLYQGYDDTRAALLEVIATELTKAAEGNSALISKTKRLLSRVDGFRAMGLLAEGTALMAGLPTGGLLSRGIGALRNITDGIQSQEEYEALGNIAKEGKETACGLIKPQTKKSPPQQIDAFRKEYGEILEELGKPLIVVIDNLDRCLPANAIHTLEAIRLFLFLTNTAFIIAADEDMIRSSVADYFKGASQRHQIDYLDKLIQVPIRVPKAGVREIRSYLFMLYAIEHGLEGEKITMLREGLEKALQQSWKDEPISRQEALKMTGEADDSNLALAFARADRIAPILANSPIIHGNPRIVKRLLNVVKMRSQIAKRRAMPLDEAIITKLVIFERCVGVDGTADLYHLVDIEQGVPQILKQLDDNGGQIPTDAPKTWTDSPTTKSFISQWAQLEPRLGGIDLRAAIYLSRETMPIGAYVVGLSPSGREVLNALIELKNTSSPTAENLLKALPREEQIPVMEGLINQLRQVSDWDRKPRGFSGACLLARYSTDAASILIRYLQELQLGMKRPAWMTAALKDEQWNKDA</sequence>
<reference evidence="6 9" key="5">
    <citation type="submission" date="2019-11" db="EMBL/GenBank/DDBJ databases">
        <authorList>
            <person name="Haines EK M."/>
        </authorList>
    </citation>
    <scope>NUCLEOTIDE SEQUENCE [LARGE SCALE GENOMIC DNA]</scope>
    <source>
        <strain evidence="6">KR2729</strain>
    </source>
</reference>
<dbReference type="InterPro" id="IPR027417">
    <property type="entry name" value="P-loop_NTPase"/>
</dbReference>
<dbReference type="Proteomes" id="UP000284508">
    <property type="component" value="Unassembled WGS sequence"/>
</dbReference>
<organism evidence="5 7">
    <name type="scientific">Escherichia coli</name>
    <dbReference type="NCBI Taxonomy" id="562"/>
    <lineage>
        <taxon>Bacteria</taxon>
        <taxon>Pseudomonadati</taxon>
        <taxon>Pseudomonadota</taxon>
        <taxon>Gammaproteobacteria</taxon>
        <taxon>Enterobacterales</taxon>
        <taxon>Enterobacteriaceae</taxon>
        <taxon>Escherichia</taxon>
    </lineage>
</organism>
<dbReference type="InterPro" id="IPR052754">
    <property type="entry name" value="NTPase_KAP_P-loop"/>
</dbReference>
<protein>
    <submittedName>
        <fullName evidence="5">KAP family P-loop domain protein</fullName>
    </submittedName>
</protein>
<evidence type="ECO:0000313" key="8">
    <source>
        <dbReference type="Proteomes" id="UP000359125"/>
    </source>
</evidence>